<dbReference type="EMBL" id="BMAV01014738">
    <property type="protein sequence ID" value="GFY63353.1"/>
    <property type="molecule type" value="Genomic_DNA"/>
</dbReference>
<reference evidence="1" key="1">
    <citation type="submission" date="2020-08" db="EMBL/GenBank/DDBJ databases">
        <title>Multicomponent nature underlies the extraordinary mechanical properties of spider dragline silk.</title>
        <authorList>
            <person name="Kono N."/>
            <person name="Nakamura H."/>
            <person name="Mori M."/>
            <person name="Yoshida Y."/>
            <person name="Ohtoshi R."/>
            <person name="Malay A.D."/>
            <person name="Moran D.A.P."/>
            <person name="Tomita M."/>
            <person name="Numata K."/>
            <person name="Arakawa K."/>
        </authorList>
    </citation>
    <scope>NUCLEOTIDE SEQUENCE</scope>
</reference>
<organism evidence="1 2">
    <name type="scientific">Trichonephila inaurata madagascariensis</name>
    <dbReference type="NCBI Taxonomy" id="2747483"/>
    <lineage>
        <taxon>Eukaryota</taxon>
        <taxon>Metazoa</taxon>
        <taxon>Ecdysozoa</taxon>
        <taxon>Arthropoda</taxon>
        <taxon>Chelicerata</taxon>
        <taxon>Arachnida</taxon>
        <taxon>Araneae</taxon>
        <taxon>Araneomorphae</taxon>
        <taxon>Entelegynae</taxon>
        <taxon>Araneoidea</taxon>
        <taxon>Nephilidae</taxon>
        <taxon>Trichonephila</taxon>
        <taxon>Trichonephila inaurata</taxon>
    </lineage>
</organism>
<gene>
    <name evidence="1" type="ORF">TNIN_157561</name>
</gene>
<dbReference type="AlphaFoldDB" id="A0A8X6Y0D8"/>
<dbReference type="Proteomes" id="UP000886998">
    <property type="component" value="Unassembled WGS sequence"/>
</dbReference>
<evidence type="ECO:0000313" key="1">
    <source>
        <dbReference type="EMBL" id="GFY63353.1"/>
    </source>
</evidence>
<accession>A0A8X6Y0D8</accession>
<keyword evidence="2" id="KW-1185">Reference proteome</keyword>
<comment type="caution">
    <text evidence="1">The sequence shown here is derived from an EMBL/GenBank/DDBJ whole genome shotgun (WGS) entry which is preliminary data.</text>
</comment>
<protein>
    <submittedName>
        <fullName evidence="1">Uncharacterized protein</fullName>
    </submittedName>
</protein>
<sequence length="181" mass="20438">MSLKNTPYQSVDSRFIRRKIRSTGVLPSSTFESPPRSSITLARGHLNPSGIVTETNTISPIWRVTAFLFNDDESKISRSEFLLVYIMQEHGSEKATLDFGHSSEVFLTNPYLPTILTSLEFQHCNHEKEGQAAFNGPERGKLKSSVFVNERISLTPVIKQRSPGFRLLIQYKASAESDQKF</sequence>
<name>A0A8X6Y0D8_9ARAC</name>
<evidence type="ECO:0000313" key="2">
    <source>
        <dbReference type="Proteomes" id="UP000886998"/>
    </source>
</evidence>
<proteinExistence type="predicted"/>